<dbReference type="PANTHER" id="PTHR12815:SF42">
    <property type="entry name" value="BACTERIAL SURFACE ANTIGEN (D15) DOMAIN-CONTAINING PROTEIN"/>
    <property type="match status" value="1"/>
</dbReference>
<dbReference type="FunCoup" id="A0A3M0CCU9">
    <property type="interactions" value="72"/>
</dbReference>
<dbReference type="AlphaFoldDB" id="A0A3M0CCU9"/>
<evidence type="ECO:0000256" key="2">
    <source>
        <dbReference type="ARBA" id="ARBA00022452"/>
    </source>
</evidence>
<accession>A0A3M0CCU9</accession>
<dbReference type="PANTHER" id="PTHR12815">
    <property type="entry name" value="SORTING AND ASSEMBLY MACHINERY SAMM50 PROTEIN FAMILY MEMBER"/>
    <property type="match status" value="1"/>
</dbReference>
<comment type="subcellular location">
    <subcellularLocation>
        <location evidence="1">Membrane</location>
    </subcellularLocation>
</comment>
<dbReference type="EMBL" id="REFR01000013">
    <property type="protein sequence ID" value="RMB04576.1"/>
    <property type="molecule type" value="Genomic_DNA"/>
</dbReference>
<keyword evidence="6" id="KW-1185">Reference proteome</keyword>
<dbReference type="InterPro" id="IPR039910">
    <property type="entry name" value="D15-like"/>
</dbReference>
<evidence type="ECO:0000256" key="1">
    <source>
        <dbReference type="ARBA" id="ARBA00004370"/>
    </source>
</evidence>
<dbReference type="Gene3D" id="2.40.160.50">
    <property type="entry name" value="membrane protein fhac: a member of the omp85/tpsb transporter family"/>
    <property type="match status" value="1"/>
</dbReference>
<dbReference type="OrthoDB" id="9769707at2"/>
<name>A0A3M0CCU9_9PROT</name>
<keyword evidence="2" id="KW-0812">Transmembrane</keyword>
<protein>
    <submittedName>
        <fullName evidence="5">Autotransporter secretion outer membrane protein TamA</fullName>
    </submittedName>
</protein>
<dbReference type="InterPro" id="IPR000184">
    <property type="entry name" value="Bac_surfAg_D15"/>
</dbReference>
<evidence type="ECO:0000256" key="3">
    <source>
        <dbReference type="ARBA" id="ARBA00023136"/>
    </source>
</evidence>
<evidence type="ECO:0000259" key="4">
    <source>
        <dbReference type="Pfam" id="PF01103"/>
    </source>
</evidence>
<sequence>MTARIPLFLARTGRRPFAPSRPSMAPAAGAATGLYRPAVPAACVAVLLLLPVLVAVLLMWAVPVRADDGGIEVILAGTLPNGLRARLLSLSALSGDDGEPVVSRSALSLRAEGDRDMFVRFLRSEGYYRASVSVQAGTGRHPGQVVFTVDPGSVYRIADVTLAYDGTVDVTVQDRVLDGLRLAAGMPARAGDIVAAEARVPRVLMRNGFPHARMGVRDVVVDHATETASVRLRVEPGAAVTLGRPRYDGLVSVRASYLDRLIPWRDGEIYDQDKVDLFERRLSRTGLFRLVAVSMEPPADGPPVLLARLEETRHRSLSLSAGFATSEGIGGDVVWEHSNWRGRGETLTLTARGAEIRQSVTAALRLPHFQRFGQIFFTTVSLNRDDTDAFTAEGVELRAGLERPIGRDLTGAVALEVDINDIRDSESDQSFELLALPLSVMWDTADDLLNPEKGWRLGVKATPFIARDTDSTTFYRAQMTASAYYTPADCLPLTVALRARAGATYGAETNEIPANRRFFGGGGGSIRGFNFQEVGPVSDDGTPRGGRSILEVGAELRWRLSDTVGVVPFVEGGNVYDTASPRLSGFRWGAGLGLRYYTSFGPLRFDIATPLDPAGGDPAVQVYIGIGQAF</sequence>
<dbReference type="Proteomes" id="UP000271227">
    <property type="component" value="Unassembled WGS sequence"/>
</dbReference>
<comment type="caution">
    <text evidence="5">The sequence shown here is derived from an EMBL/GenBank/DDBJ whole genome shotgun (WGS) entry which is preliminary data.</text>
</comment>
<dbReference type="RefSeq" id="WP_121939499.1">
    <property type="nucleotide sequence ID" value="NZ_REFR01000013.1"/>
</dbReference>
<keyword evidence="3" id="KW-0472">Membrane</keyword>
<dbReference type="GO" id="GO:0019867">
    <property type="term" value="C:outer membrane"/>
    <property type="evidence" value="ECO:0007669"/>
    <property type="project" value="InterPro"/>
</dbReference>
<keyword evidence="2" id="KW-1134">Transmembrane beta strand</keyword>
<proteinExistence type="predicted"/>
<feature type="domain" description="Bacterial surface antigen (D15)" evidence="4">
    <location>
        <begin position="339"/>
        <end position="630"/>
    </location>
</feature>
<gene>
    <name evidence="5" type="ORF">BXY39_2844</name>
</gene>
<organism evidence="5 6">
    <name type="scientific">Eilatimonas milleporae</name>
    <dbReference type="NCBI Taxonomy" id="911205"/>
    <lineage>
        <taxon>Bacteria</taxon>
        <taxon>Pseudomonadati</taxon>
        <taxon>Pseudomonadota</taxon>
        <taxon>Alphaproteobacteria</taxon>
        <taxon>Kordiimonadales</taxon>
        <taxon>Kordiimonadaceae</taxon>
        <taxon>Eilatimonas</taxon>
    </lineage>
</organism>
<evidence type="ECO:0000313" key="5">
    <source>
        <dbReference type="EMBL" id="RMB04576.1"/>
    </source>
</evidence>
<dbReference type="Pfam" id="PF01103">
    <property type="entry name" value="Omp85"/>
    <property type="match status" value="1"/>
</dbReference>
<evidence type="ECO:0000313" key="6">
    <source>
        <dbReference type="Proteomes" id="UP000271227"/>
    </source>
</evidence>
<reference evidence="5 6" key="1">
    <citation type="submission" date="2018-10" db="EMBL/GenBank/DDBJ databases">
        <title>Genomic Encyclopedia of Archaeal and Bacterial Type Strains, Phase II (KMG-II): from individual species to whole genera.</title>
        <authorList>
            <person name="Goeker M."/>
        </authorList>
    </citation>
    <scope>NUCLEOTIDE SEQUENCE [LARGE SCALE GENOMIC DNA]</scope>
    <source>
        <strain evidence="5 6">DSM 25217</strain>
    </source>
</reference>
<dbReference type="InParanoid" id="A0A3M0CCU9"/>
<dbReference type="Gene3D" id="3.10.20.310">
    <property type="entry name" value="membrane protein fhac"/>
    <property type="match status" value="1"/>
</dbReference>